<organism evidence="3 4">
    <name type="scientific">Euhalothece natronophila Z-M001</name>
    <dbReference type="NCBI Taxonomy" id="522448"/>
    <lineage>
        <taxon>Bacteria</taxon>
        <taxon>Bacillati</taxon>
        <taxon>Cyanobacteriota</taxon>
        <taxon>Cyanophyceae</taxon>
        <taxon>Oscillatoriophycideae</taxon>
        <taxon>Chroococcales</taxon>
        <taxon>Halothecacae</taxon>
        <taxon>Halothece cluster</taxon>
        <taxon>Euhalothece</taxon>
    </lineage>
</organism>
<dbReference type="PANTHER" id="PTHR30023">
    <property type="entry name" value="D-ALANYL-D-ALANINE CARBOXYPEPTIDASE"/>
    <property type="match status" value="1"/>
</dbReference>
<dbReference type="SUPFAM" id="SSF56601">
    <property type="entry name" value="beta-lactamase/transpeptidase-like"/>
    <property type="match status" value="1"/>
</dbReference>
<comment type="similarity">
    <text evidence="1">Belongs to the peptidase S13 family.</text>
</comment>
<dbReference type="GO" id="GO:0004185">
    <property type="term" value="F:serine-type carboxypeptidase activity"/>
    <property type="evidence" value="ECO:0007669"/>
    <property type="project" value="InterPro"/>
</dbReference>
<name>A0A5B8NJK6_9CHRO</name>
<dbReference type="PANTHER" id="PTHR30023:SF0">
    <property type="entry name" value="PENICILLIN-SENSITIVE CARBOXYPEPTIDASE A"/>
    <property type="match status" value="1"/>
</dbReference>
<keyword evidence="3" id="KW-0121">Carboxypeptidase</keyword>
<dbReference type="GO" id="GO:0000270">
    <property type="term" value="P:peptidoglycan metabolic process"/>
    <property type="evidence" value="ECO:0007669"/>
    <property type="project" value="TreeGrafter"/>
</dbReference>
<keyword evidence="4" id="KW-1185">Reference proteome</keyword>
<reference evidence="3" key="1">
    <citation type="submission" date="2019-08" db="EMBL/GenBank/DDBJ databases">
        <title>Carotenoids and Carotenoid Binding Proteins in the Halophilic Cyanobacterium Euhalothece sp. ZM00.</title>
        <authorList>
            <person name="Cho S.M."/>
            <person name="Song J.Y."/>
            <person name="Park Y.-I."/>
        </authorList>
    </citation>
    <scope>NUCLEOTIDE SEQUENCE [LARGE SCALE GENOMIC DNA]</scope>
    <source>
        <strain evidence="3">Z-M001</strain>
    </source>
</reference>
<dbReference type="KEGG" id="enn:FRE64_01270"/>
<keyword evidence="3" id="KW-0645">Protease</keyword>
<dbReference type="Pfam" id="PF02113">
    <property type="entry name" value="Peptidase_S13"/>
    <property type="match status" value="2"/>
</dbReference>
<evidence type="ECO:0000313" key="3">
    <source>
        <dbReference type="EMBL" id="QDZ38691.1"/>
    </source>
</evidence>
<dbReference type="Gene3D" id="3.40.710.10">
    <property type="entry name" value="DD-peptidase/beta-lactamase superfamily"/>
    <property type="match status" value="1"/>
</dbReference>
<dbReference type="Proteomes" id="UP000318453">
    <property type="component" value="Chromosome"/>
</dbReference>
<gene>
    <name evidence="3" type="ORF">FRE64_01270</name>
</gene>
<keyword evidence="2" id="KW-0378">Hydrolase</keyword>
<dbReference type="AlphaFoldDB" id="A0A5B8NJK6"/>
<dbReference type="Gene3D" id="3.50.80.20">
    <property type="entry name" value="D-Ala-D-Ala carboxypeptidase C, peptidase S13"/>
    <property type="match status" value="1"/>
</dbReference>
<evidence type="ECO:0000313" key="4">
    <source>
        <dbReference type="Proteomes" id="UP000318453"/>
    </source>
</evidence>
<dbReference type="RefSeq" id="WP_146294302.1">
    <property type="nucleotide sequence ID" value="NZ_CP042326.1"/>
</dbReference>
<dbReference type="EMBL" id="CP042326">
    <property type="protein sequence ID" value="QDZ38691.1"/>
    <property type="molecule type" value="Genomic_DNA"/>
</dbReference>
<evidence type="ECO:0000256" key="1">
    <source>
        <dbReference type="ARBA" id="ARBA00006096"/>
    </source>
</evidence>
<proteinExistence type="inferred from homology"/>
<dbReference type="GO" id="GO:0006508">
    <property type="term" value="P:proteolysis"/>
    <property type="evidence" value="ECO:0007669"/>
    <property type="project" value="InterPro"/>
</dbReference>
<sequence>MFNLIALIVTGFFSAGETLTPAQPLNWQELPLFSLPSSPESEIKTTLQKYLDDLSPSQGVLVASDWWTFAENRPEMTHAGASLTKIATTVAALEHYGIEHRFETVVKKEGKIEAGVLEGDLIIEGGGDPFFVWEDAIALGNALNELGIEKVRGDLIVIGDFFMNYEKEITKSTDLLKQAFDSQSWSFPIERQYKQMPVETPRPEVQILGETMTKKSTDSTEVLLRHQSLPLTDILKRMNIYSNNAMSELIAKPMGGGEGIREIILQVTAIPPEEIKLINASGLGVENQMSPRAVVKLLRYLQTSMAENDGTLADLLPVTGEDGGTLRDRALPKGLPVKTGSLATVSTLAGVIPTESHGLVYFAIMNQYGSLNRFRQEQDQLLQTLAQDWEISSLENLKHERSAIAP</sequence>
<protein>
    <submittedName>
        <fullName evidence="3">D-alanyl-D-alanine carboxypeptidase</fullName>
    </submittedName>
</protein>
<dbReference type="InterPro" id="IPR000667">
    <property type="entry name" value="Peptidase_S13"/>
</dbReference>
<dbReference type="OrthoDB" id="9802627at2"/>
<accession>A0A5B8NJK6</accession>
<evidence type="ECO:0000256" key="2">
    <source>
        <dbReference type="ARBA" id="ARBA00022801"/>
    </source>
</evidence>
<dbReference type="InterPro" id="IPR012338">
    <property type="entry name" value="Beta-lactam/transpept-like"/>
</dbReference>
<dbReference type="PRINTS" id="PR00922">
    <property type="entry name" value="DADACBPTASE3"/>
</dbReference>